<evidence type="ECO:0000313" key="13">
    <source>
        <dbReference type="Proteomes" id="UP000053237"/>
    </source>
</evidence>
<evidence type="ECO:0000256" key="3">
    <source>
        <dbReference type="ARBA" id="ARBA00011245"/>
    </source>
</evidence>
<dbReference type="InterPro" id="IPR039787">
    <property type="entry name" value="ENDOU"/>
</dbReference>
<dbReference type="OrthoDB" id="430326at2759"/>
<comment type="cofactor">
    <cofactor evidence="1">
        <name>Mn(2+)</name>
        <dbReference type="ChEBI" id="CHEBI:29035"/>
    </cofactor>
</comment>
<dbReference type="GO" id="GO:0016829">
    <property type="term" value="F:lyase activity"/>
    <property type="evidence" value="ECO:0007669"/>
    <property type="project" value="UniProtKB-KW"/>
</dbReference>
<dbReference type="Proteomes" id="UP000053237">
    <property type="component" value="Unassembled WGS sequence"/>
</dbReference>
<dbReference type="GO" id="GO:0046872">
    <property type="term" value="F:metal ion binding"/>
    <property type="evidence" value="ECO:0007669"/>
    <property type="project" value="UniProtKB-KW"/>
</dbReference>
<evidence type="ECO:0000256" key="7">
    <source>
        <dbReference type="ARBA" id="ARBA00022801"/>
    </source>
</evidence>
<proteinExistence type="inferred from homology"/>
<evidence type="ECO:0000259" key="11">
    <source>
        <dbReference type="PROSITE" id="PS51959"/>
    </source>
</evidence>
<dbReference type="PROSITE" id="PS51959">
    <property type="entry name" value="ENDOU"/>
    <property type="match status" value="1"/>
</dbReference>
<sequence>MTSIVPNFKELHNFSLACDKLWQLDQYRLTPGKDYKLDLHRNGRCDVEGPKRTLFAFVDPKVFERPLVKHFIALLDNYERRTGEREMLTNNEIYENNQFLNELLKTKVMRYVYRCVCEFYERRPHVLINSWLVERKKIRGGENVFKKEVEAIWFDFYRREAQNDSSGFEHVFVGEERNGQVIGLHNWIQMYLEERAGHFQYEGFVRPNQRGLSAMKPQEYEQLLTIRFHWHHVTKYASTSLIGVSPEFEVALYTLCFLNGNEDNIVQLGPYNCRIKCFTKKTGNRVRIGAAYPETCPLTKDQAATRIQSSFRGFHVKKLYTRT</sequence>
<dbReference type="Pfam" id="PF09412">
    <property type="entry name" value="XendoU"/>
    <property type="match status" value="1"/>
</dbReference>
<dbReference type="InterPro" id="IPR018998">
    <property type="entry name" value="EndoU_C"/>
</dbReference>
<feature type="domain" description="EndoU" evidence="11">
    <location>
        <begin position="10"/>
        <end position="297"/>
    </location>
</feature>
<accession>A0A024GJN8</accession>
<keyword evidence="6" id="KW-0255">Endonuclease</keyword>
<keyword evidence="5" id="KW-0479">Metal-binding</keyword>
<dbReference type="AlphaFoldDB" id="A0A024GJN8"/>
<reference evidence="12 13" key="1">
    <citation type="submission" date="2012-05" db="EMBL/GenBank/DDBJ databases">
        <title>Recombination and specialization in a pathogen metapopulation.</title>
        <authorList>
            <person name="Gardiner A."/>
            <person name="Kemen E."/>
            <person name="Schultz-Larsen T."/>
            <person name="MacLean D."/>
            <person name="Van Oosterhout C."/>
            <person name="Jones J.D.G."/>
        </authorList>
    </citation>
    <scope>NUCLEOTIDE SEQUENCE [LARGE SCALE GENOMIC DNA]</scope>
    <source>
        <strain evidence="12 13">Ac Nc2</strain>
    </source>
</reference>
<dbReference type="InParanoid" id="A0A024GJN8"/>
<keyword evidence="10" id="KW-0456">Lyase</keyword>
<name>A0A024GJN8_9STRA</name>
<dbReference type="GO" id="GO:0003723">
    <property type="term" value="F:RNA binding"/>
    <property type="evidence" value="ECO:0007669"/>
    <property type="project" value="UniProtKB-KW"/>
</dbReference>
<keyword evidence="13" id="KW-1185">Reference proteome</keyword>
<keyword evidence="7" id="KW-0378">Hydrolase</keyword>
<dbReference type="EMBL" id="CAIX01000130">
    <property type="protein sequence ID" value="CCI46544.1"/>
    <property type="molecule type" value="Genomic_DNA"/>
</dbReference>
<evidence type="ECO:0000256" key="2">
    <source>
        <dbReference type="ARBA" id="ARBA00010168"/>
    </source>
</evidence>
<keyword evidence="8" id="KW-0694">RNA-binding</keyword>
<dbReference type="PANTHER" id="PTHR12439">
    <property type="entry name" value="PLACENTAL PROTEIN 11-RELATED"/>
    <property type="match status" value="1"/>
</dbReference>
<gene>
    <name evidence="12" type="ORF">BN9_074730</name>
</gene>
<evidence type="ECO:0000256" key="9">
    <source>
        <dbReference type="ARBA" id="ARBA00023211"/>
    </source>
</evidence>
<comment type="similarity">
    <text evidence="2">Belongs to the ENDOU family.</text>
</comment>
<keyword evidence="9" id="KW-0464">Manganese</keyword>
<dbReference type="InterPro" id="IPR037227">
    <property type="entry name" value="EndoU-like"/>
</dbReference>
<dbReference type="GO" id="GO:0016787">
    <property type="term" value="F:hydrolase activity"/>
    <property type="evidence" value="ECO:0007669"/>
    <property type="project" value="UniProtKB-KW"/>
</dbReference>
<keyword evidence="4" id="KW-0540">Nuclease</keyword>
<organism evidence="12 13">
    <name type="scientific">Albugo candida</name>
    <dbReference type="NCBI Taxonomy" id="65357"/>
    <lineage>
        <taxon>Eukaryota</taxon>
        <taxon>Sar</taxon>
        <taxon>Stramenopiles</taxon>
        <taxon>Oomycota</taxon>
        <taxon>Peronosporomycetes</taxon>
        <taxon>Albuginales</taxon>
        <taxon>Albuginaceae</taxon>
        <taxon>Albugo</taxon>
    </lineage>
</organism>
<dbReference type="GO" id="GO:0004521">
    <property type="term" value="F:RNA endonuclease activity"/>
    <property type="evidence" value="ECO:0007669"/>
    <property type="project" value="InterPro"/>
</dbReference>
<dbReference type="PANTHER" id="PTHR12439:SF11">
    <property type="entry name" value="URIDYLATE-SPECIFIC ENDORIBONUCLEASE"/>
    <property type="match status" value="1"/>
</dbReference>
<dbReference type="CDD" id="cd21159">
    <property type="entry name" value="XendoU"/>
    <property type="match status" value="1"/>
</dbReference>
<evidence type="ECO:0000256" key="8">
    <source>
        <dbReference type="ARBA" id="ARBA00022884"/>
    </source>
</evidence>
<protein>
    <recommendedName>
        <fullName evidence="11">EndoU domain-containing protein</fullName>
    </recommendedName>
</protein>
<evidence type="ECO:0000313" key="12">
    <source>
        <dbReference type="EMBL" id="CCI46544.1"/>
    </source>
</evidence>
<comment type="subunit">
    <text evidence="3">Monomer.</text>
</comment>
<evidence type="ECO:0000256" key="10">
    <source>
        <dbReference type="ARBA" id="ARBA00023239"/>
    </source>
</evidence>
<evidence type="ECO:0000256" key="6">
    <source>
        <dbReference type="ARBA" id="ARBA00022759"/>
    </source>
</evidence>
<evidence type="ECO:0000256" key="1">
    <source>
        <dbReference type="ARBA" id="ARBA00001936"/>
    </source>
</evidence>
<comment type="caution">
    <text evidence="12">The sequence shown here is derived from an EMBL/GenBank/DDBJ whole genome shotgun (WGS) entry which is preliminary data.</text>
</comment>
<dbReference type="PROSITE" id="PS50096">
    <property type="entry name" value="IQ"/>
    <property type="match status" value="1"/>
</dbReference>
<dbReference type="SUPFAM" id="SSF142877">
    <property type="entry name" value="EndoU-like"/>
    <property type="match status" value="1"/>
</dbReference>
<evidence type="ECO:0000256" key="4">
    <source>
        <dbReference type="ARBA" id="ARBA00022722"/>
    </source>
</evidence>
<evidence type="ECO:0000256" key="5">
    <source>
        <dbReference type="ARBA" id="ARBA00022723"/>
    </source>
</evidence>